<dbReference type="AlphaFoldDB" id="A0AB39MBG6"/>
<dbReference type="SUPFAM" id="SSF55811">
    <property type="entry name" value="Nudix"/>
    <property type="match status" value="1"/>
</dbReference>
<dbReference type="Gene3D" id="3.90.79.10">
    <property type="entry name" value="Nucleoside Triphosphate Pyrophosphohydrolase"/>
    <property type="match status" value="1"/>
</dbReference>
<evidence type="ECO:0000256" key="1">
    <source>
        <dbReference type="ARBA" id="ARBA00022801"/>
    </source>
</evidence>
<evidence type="ECO:0000313" key="3">
    <source>
        <dbReference type="EMBL" id="XDQ03745.1"/>
    </source>
</evidence>
<dbReference type="InterPro" id="IPR015797">
    <property type="entry name" value="NUDIX_hydrolase-like_dom_sf"/>
</dbReference>
<dbReference type="InterPro" id="IPR000086">
    <property type="entry name" value="NUDIX_hydrolase_dom"/>
</dbReference>
<evidence type="ECO:0000259" key="2">
    <source>
        <dbReference type="PROSITE" id="PS51462"/>
    </source>
</evidence>
<organism evidence="3">
    <name type="scientific">Streptomyces sp. R08</name>
    <dbReference type="NCBI Taxonomy" id="3238624"/>
    <lineage>
        <taxon>Bacteria</taxon>
        <taxon>Bacillati</taxon>
        <taxon>Actinomycetota</taxon>
        <taxon>Actinomycetes</taxon>
        <taxon>Kitasatosporales</taxon>
        <taxon>Streptomycetaceae</taxon>
        <taxon>Streptomyces</taxon>
    </lineage>
</organism>
<dbReference type="EMBL" id="CP163431">
    <property type="protein sequence ID" value="XDQ03745.1"/>
    <property type="molecule type" value="Genomic_DNA"/>
</dbReference>
<dbReference type="PROSITE" id="PS51462">
    <property type="entry name" value="NUDIX"/>
    <property type="match status" value="1"/>
</dbReference>
<dbReference type="PANTHER" id="PTHR10885">
    <property type="entry name" value="ISOPENTENYL-DIPHOSPHATE DELTA-ISOMERASE"/>
    <property type="match status" value="1"/>
</dbReference>
<dbReference type="PROSITE" id="PS00893">
    <property type="entry name" value="NUDIX_BOX"/>
    <property type="match status" value="1"/>
</dbReference>
<dbReference type="Pfam" id="PF00293">
    <property type="entry name" value="NUDIX"/>
    <property type="match status" value="1"/>
</dbReference>
<proteinExistence type="predicted"/>
<protein>
    <submittedName>
        <fullName evidence="3">NUDIX hydrolase</fullName>
    </submittedName>
</protein>
<sequence length="176" mass="19509">MGELVDRVDEQDRVLGVVERGEAITRHWLHRVATTVCRDAEGRVLVHRRAADMSRFPGQYNWLIGGGVEAGESYEEAAARELTEELGVRAPVRFALKFLCRGVISPYWLGIHDAVVDEDITPDPDEIAWHAWVTEDELREMAGRPTFVPDGAEALARYLSPRPVPPPPSPGAADTS</sequence>
<gene>
    <name evidence="3" type="ORF">AB5J58_27920</name>
</gene>
<keyword evidence="1 3" id="KW-0378">Hydrolase</keyword>
<accession>A0AB39MBG6</accession>
<dbReference type="InterPro" id="IPR020084">
    <property type="entry name" value="NUDIX_hydrolase_CS"/>
</dbReference>
<reference evidence="3" key="1">
    <citation type="submission" date="2024-07" db="EMBL/GenBank/DDBJ databases">
        <authorList>
            <person name="Yu S.T."/>
        </authorList>
    </citation>
    <scope>NUCLEOTIDE SEQUENCE</scope>
    <source>
        <strain evidence="3">R08</strain>
    </source>
</reference>
<dbReference type="RefSeq" id="WP_369189546.1">
    <property type="nucleotide sequence ID" value="NZ_CP163431.1"/>
</dbReference>
<dbReference type="GO" id="GO:0016787">
    <property type="term" value="F:hydrolase activity"/>
    <property type="evidence" value="ECO:0007669"/>
    <property type="project" value="UniProtKB-KW"/>
</dbReference>
<name>A0AB39MBG6_9ACTN</name>
<dbReference type="PANTHER" id="PTHR10885:SF0">
    <property type="entry name" value="ISOPENTENYL-DIPHOSPHATE DELTA-ISOMERASE"/>
    <property type="match status" value="1"/>
</dbReference>
<feature type="domain" description="Nudix hydrolase" evidence="2">
    <location>
        <begin position="28"/>
        <end position="159"/>
    </location>
</feature>
<dbReference type="CDD" id="cd04697">
    <property type="entry name" value="NUDIX_Hydrolase"/>
    <property type="match status" value="1"/>
</dbReference>